<evidence type="ECO:0000259" key="3">
    <source>
        <dbReference type="Pfam" id="PF00149"/>
    </source>
</evidence>
<dbReference type="RefSeq" id="WP_091615713.1">
    <property type="nucleotide sequence ID" value="NZ_FMCX01000013.1"/>
</dbReference>
<dbReference type="OrthoDB" id="9763403at2"/>
<gene>
    <name evidence="4" type="ORF">GA0070564_11361</name>
</gene>
<dbReference type="AlphaFoldDB" id="A0A1C5AMR3"/>
<protein>
    <submittedName>
        <fullName evidence="4">Calcineurin-like phosphoesterase</fullName>
    </submittedName>
</protein>
<dbReference type="GO" id="GO:0016787">
    <property type="term" value="F:hydrolase activity"/>
    <property type="evidence" value="ECO:0007669"/>
    <property type="project" value="InterPro"/>
</dbReference>
<dbReference type="Proteomes" id="UP000199504">
    <property type="component" value="Unassembled WGS sequence"/>
</dbReference>
<dbReference type="CDD" id="cd00838">
    <property type="entry name" value="MPP_superfamily"/>
    <property type="match status" value="1"/>
</dbReference>
<feature type="domain" description="Calcineurin-like phosphoesterase" evidence="3">
    <location>
        <begin position="176"/>
        <end position="420"/>
    </location>
</feature>
<sequence length="515" mass="54244">MKRRNGLRMAVLIGSVAVAALASAQAVPFALADGAGQVEGDGGGHRPPYPPPSPQPSPTQSPPIQLPPPPPQDAWAWTQLVPAGAQVRFVTPAGSCPILVVTTGGQPVRRQMVQESTVSMYPTTATVCTRLVPPAATAARIDVTTSPVPVNAGVNGAVPLPNWTQLGAATSRPANIAEIGDTGCRIPAVGAAQVCQNTPSNWPLQNVANAAAARPVPPDLVIHTGDYIYRTLVQTQPAPLCGGPSTSLNYRTWGCLVTDFFEPAAALLRTAPFVFVRGNHETCQRAGEVWFRYLAPTLSTTACSPGAVQDYSPPVRLNAGTLGLLLTDTSCAGDDLNPPTCDTASGLARYTAQFNQVNNTLVRPGDNFLLSHTPIWAVVAQNMAGNPVWITPVLENAVAATTVGMLDARIDLILSGHVHLYQMLDFGTATPRRPPQVTVGDSGTALDDKNWQDANLINKPVDGVPLVHLVTVRDFGYAVLRDVGTTWNLRHFDQAGAVVPGTNCNLVGSEFPNCV</sequence>
<feature type="compositionally biased region" description="Pro residues" evidence="1">
    <location>
        <begin position="47"/>
        <end position="72"/>
    </location>
</feature>
<dbReference type="SUPFAM" id="SSF56300">
    <property type="entry name" value="Metallo-dependent phosphatases"/>
    <property type="match status" value="1"/>
</dbReference>
<feature type="signal peptide" evidence="2">
    <location>
        <begin position="1"/>
        <end position="32"/>
    </location>
</feature>
<dbReference type="EMBL" id="FMCX01000013">
    <property type="protein sequence ID" value="SCF46371.1"/>
    <property type="molecule type" value="Genomic_DNA"/>
</dbReference>
<reference evidence="5" key="1">
    <citation type="submission" date="2016-06" db="EMBL/GenBank/DDBJ databases">
        <authorList>
            <person name="Varghese N."/>
            <person name="Submissions Spin"/>
        </authorList>
    </citation>
    <scope>NUCLEOTIDE SEQUENCE [LARGE SCALE GENOMIC DNA]</scope>
    <source>
        <strain evidence="5">DSM 44830</strain>
    </source>
</reference>
<dbReference type="InterPro" id="IPR029052">
    <property type="entry name" value="Metallo-depent_PP-like"/>
</dbReference>
<keyword evidence="5" id="KW-1185">Reference proteome</keyword>
<proteinExistence type="predicted"/>
<dbReference type="Pfam" id="PF00149">
    <property type="entry name" value="Metallophos"/>
    <property type="match status" value="1"/>
</dbReference>
<accession>A0A1C5AMR3</accession>
<dbReference type="InterPro" id="IPR004843">
    <property type="entry name" value="Calcineurin-like_PHP"/>
</dbReference>
<name>A0A1C5AMR3_9ACTN</name>
<dbReference type="STRING" id="262898.GA0070564_11361"/>
<organism evidence="4 5">
    <name type="scientific">Micromonospora mirobrigensis</name>
    <dbReference type="NCBI Taxonomy" id="262898"/>
    <lineage>
        <taxon>Bacteria</taxon>
        <taxon>Bacillati</taxon>
        <taxon>Actinomycetota</taxon>
        <taxon>Actinomycetes</taxon>
        <taxon>Micromonosporales</taxon>
        <taxon>Micromonosporaceae</taxon>
        <taxon>Micromonospora</taxon>
    </lineage>
</organism>
<evidence type="ECO:0000256" key="1">
    <source>
        <dbReference type="SAM" id="MobiDB-lite"/>
    </source>
</evidence>
<feature type="region of interest" description="Disordered" evidence="1">
    <location>
        <begin position="35"/>
        <end position="72"/>
    </location>
</feature>
<evidence type="ECO:0000313" key="4">
    <source>
        <dbReference type="EMBL" id="SCF46371.1"/>
    </source>
</evidence>
<evidence type="ECO:0000256" key="2">
    <source>
        <dbReference type="SAM" id="SignalP"/>
    </source>
</evidence>
<dbReference type="Gene3D" id="3.60.21.10">
    <property type="match status" value="1"/>
</dbReference>
<evidence type="ECO:0000313" key="5">
    <source>
        <dbReference type="Proteomes" id="UP000199504"/>
    </source>
</evidence>
<keyword evidence="2" id="KW-0732">Signal</keyword>
<feature type="chain" id="PRO_5008711358" evidence="2">
    <location>
        <begin position="33"/>
        <end position="515"/>
    </location>
</feature>